<dbReference type="EMBL" id="MT631474">
    <property type="protein sequence ID" value="QNO51636.1"/>
    <property type="molecule type" value="Genomic_DNA"/>
</dbReference>
<sequence length="155" mass="18093">MEIETGSIGIPTFERTLTTEPCDVATLQKEKERDNRIYKALLEVVEVEGGDITQESLKMMAHSYELLKPHLPLSKAELINEERELNLRTYTQYKTKLYEEYMGRYVVIAKGEIQAVGDSFDDVRNVALDANHRFIFRVVSKKKVRGRLRWPMKRK</sequence>
<accession>A0A7G9YUF2</accession>
<proteinExistence type="predicted"/>
<evidence type="ECO:0008006" key="2">
    <source>
        <dbReference type="Google" id="ProtNLM"/>
    </source>
</evidence>
<protein>
    <recommendedName>
        <fullName evidence="2">DUF5678 domain-containing protein</fullName>
    </recommendedName>
</protein>
<organism evidence="1">
    <name type="scientific">Candidatus Methanophagaceae archaeon ANME-1 ERB6</name>
    <dbReference type="NCBI Taxonomy" id="2759912"/>
    <lineage>
        <taxon>Archaea</taxon>
        <taxon>Methanobacteriati</taxon>
        <taxon>Methanobacteriota</taxon>
        <taxon>Stenosarchaea group</taxon>
        <taxon>Methanomicrobia</taxon>
        <taxon>Candidatus Methanophagales</taxon>
        <taxon>Candidatus Methanophagaceae</taxon>
    </lineage>
</organism>
<name>A0A7G9YUF2_9EURY</name>
<dbReference type="AlphaFoldDB" id="A0A7G9YUF2"/>
<gene>
    <name evidence="1" type="ORF">JFJFMGFI_00035</name>
</gene>
<evidence type="ECO:0000313" key="1">
    <source>
        <dbReference type="EMBL" id="QNO51636.1"/>
    </source>
</evidence>
<reference evidence="1" key="1">
    <citation type="submission" date="2020-06" db="EMBL/GenBank/DDBJ databases">
        <title>Unique genomic features of the anaerobic methanotrophic archaea.</title>
        <authorList>
            <person name="Chadwick G.L."/>
            <person name="Skennerton C.T."/>
            <person name="Laso-Perez R."/>
            <person name="Leu A.O."/>
            <person name="Speth D.R."/>
            <person name="Yu H."/>
            <person name="Morgan-Lang C."/>
            <person name="Hatzenpichler R."/>
            <person name="Goudeau D."/>
            <person name="Malmstrom R."/>
            <person name="Brazelton W.J."/>
            <person name="Woyke T."/>
            <person name="Hallam S.J."/>
            <person name="Tyson G.W."/>
            <person name="Wegener G."/>
            <person name="Boetius A."/>
            <person name="Orphan V."/>
        </authorList>
    </citation>
    <scope>NUCLEOTIDE SEQUENCE</scope>
</reference>